<evidence type="ECO:0000313" key="10">
    <source>
        <dbReference type="EMBL" id="GEP60962.1"/>
    </source>
</evidence>
<comment type="subcellular location">
    <subcellularLocation>
        <location evidence="1">Cell membrane</location>
        <topology evidence="1">Multi-pass membrane protein</topology>
    </subcellularLocation>
</comment>
<keyword evidence="11" id="KW-1185">Reference proteome</keyword>
<proteinExistence type="inferred from homology"/>
<evidence type="ECO:0000256" key="1">
    <source>
        <dbReference type="ARBA" id="ARBA00004651"/>
    </source>
</evidence>
<evidence type="ECO:0000256" key="6">
    <source>
        <dbReference type="ARBA" id="ARBA00022989"/>
    </source>
</evidence>
<evidence type="ECO:0000313" key="11">
    <source>
        <dbReference type="Proteomes" id="UP000321058"/>
    </source>
</evidence>
<evidence type="ECO:0000256" key="4">
    <source>
        <dbReference type="ARBA" id="ARBA00022692"/>
    </source>
</evidence>
<keyword evidence="4 9" id="KW-0812">Transmembrane</keyword>
<evidence type="ECO:0000256" key="9">
    <source>
        <dbReference type="SAM" id="Phobius"/>
    </source>
</evidence>
<dbReference type="Pfam" id="PF02653">
    <property type="entry name" value="BPD_transp_2"/>
    <property type="match status" value="1"/>
</dbReference>
<dbReference type="GO" id="GO:0005886">
    <property type="term" value="C:plasma membrane"/>
    <property type="evidence" value="ECO:0007669"/>
    <property type="project" value="UniProtKB-SubCell"/>
</dbReference>
<dbReference type="EMBL" id="BKAJ01000192">
    <property type="protein sequence ID" value="GEP60962.1"/>
    <property type="molecule type" value="Genomic_DNA"/>
</dbReference>
<keyword evidence="2" id="KW-0813">Transport</keyword>
<sequence length="276" mass="27765">MAYALVALGFVLALNAAGAVNFAHGDLIVLGGAVAAFVGLSTALPAVLLLPLVAVSIGVVGIVAARIAILPLATRPPEATFVATIALAAIIEQSLTIAMAGAPRTVPALLGGGSFYVAGFVLGRQPLAIVVLGAVLVAAVWFLLERTQTGRRMRAVAADRYMARAVGIPVGRYVVLSLALSGALAGIAGFLLGHQFLVTPTQGAGHMLKAYIAVALGGWGSVPGALLGALGIGVFETFVAAGFGDVWASAALYIAVLAVLALRPQGLFGEPIGRRA</sequence>
<dbReference type="InterPro" id="IPR052157">
    <property type="entry name" value="BCAA_transport_permease"/>
</dbReference>
<evidence type="ECO:0000256" key="7">
    <source>
        <dbReference type="ARBA" id="ARBA00023136"/>
    </source>
</evidence>
<organism evidence="10 11">
    <name type="scientific">Reyranella soli</name>
    <dbReference type="NCBI Taxonomy" id="1230389"/>
    <lineage>
        <taxon>Bacteria</taxon>
        <taxon>Pseudomonadati</taxon>
        <taxon>Pseudomonadota</taxon>
        <taxon>Alphaproteobacteria</taxon>
        <taxon>Hyphomicrobiales</taxon>
        <taxon>Reyranellaceae</taxon>
        <taxon>Reyranella</taxon>
    </lineage>
</organism>
<feature type="transmembrane region" description="Helical" evidence="9">
    <location>
        <begin position="81"/>
        <end position="102"/>
    </location>
</feature>
<keyword evidence="6 9" id="KW-1133">Transmembrane helix</keyword>
<keyword evidence="3" id="KW-1003">Cell membrane</keyword>
<gene>
    <name evidence="10" type="ORF">RSO01_81280</name>
</gene>
<evidence type="ECO:0000256" key="8">
    <source>
        <dbReference type="ARBA" id="ARBA00037998"/>
    </source>
</evidence>
<feature type="transmembrane region" description="Helical" evidence="9">
    <location>
        <begin position="242"/>
        <end position="262"/>
    </location>
</feature>
<protein>
    <submittedName>
        <fullName evidence="10">Branched-chain amino acid ABC transporter permease</fullName>
    </submittedName>
</protein>
<dbReference type="CDD" id="cd06582">
    <property type="entry name" value="TM_PBP1_LivH_like"/>
    <property type="match status" value="1"/>
</dbReference>
<dbReference type="Proteomes" id="UP000321058">
    <property type="component" value="Unassembled WGS sequence"/>
</dbReference>
<evidence type="ECO:0000256" key="2">
    <source>
        <dbReference type="ARBA" id="ARBA00022448"/>
    </source>
</evidence>
<dbReference type="GO" id="GO:0022857">
    <property type="term" value="F:transmembrane transporter activity"/>
    <property type="evidence" value="ECO:0007669"/>
    <property type="project" value="InterPro"/>
</dbReference>
<dbReference type="PANTHER" id="PTHR11795:SF445">
    <property type="entry name" value="AMINO ACID ABC TRANSPORTER PERMEASE PROTEIN"/>
    <property type="match status" value="1"/>
</dbReference>
<dbReference type="AlphaFoldDB" id="A0A512NPW9"/>
<dbReference type="InterPro" id="IPR001851">
    <property type="entry name" value="ABC_transp_permease"/>
</dbReference>
<feature type="transmembrane region" description="Helical" evidence="9">
    <location>
        <begin position="170"/>
        <end position="191"/>
    </location>
</feature>
<keyword evidence="5" id="KW-0029">Amino-acid transport</keyword>
<comment type="caution">
    <text evidence="10">The sequence shown here is derived from an EMBL/GenBank/DDBJ whole genome shotgun (WGS) entry which is preliminary data.</text>
</comment>
<evidence type="ECO:0000256" key="5">
    <source>
        <dbReference type="ARBA" id="ARBA00022970"/>
    </source>
</evidence>
<evidence type="ECO:0000256" key="3">
    <source>
        <dbReference type="ARBA" id="ARBA00022475"/>
    </source>
</evidence>
<dbReference type="GO" id="GO:0006865">
    <property type="term" value="P:amino acid transport"/>
    <property type="evidence" value="ECO:0007669"/>
    <property type="project" value="UniProtKB-KW"/>
</dbReference>
<dbReference type="PANTHER" id="PTHR11795">
    <property type="entry name" value="BRANCHED-CHAIN AMINO ACID TRANSPORT SYSTEM PERMEASE PROTEIN LIVH"/>
    <property type="match status" value="1"/>
</dbReference>
<feature type="transmembrane region" description="Helical" evidence="9">
    <location>
        <begin position="122"/>
        <end position="144"/>
    </location>
</feature>
<keyword evidence="7 9" id="KW-0472">Membrane</keyword>
<feature type="transmembrane region" description="Helical" evidence="9">
    <location>
        <begin position="211"/>
        <end position="235"/>
    </location>
</feature>
<name>A0A512NPW9_9HYPH</name>
<comment type="similarity">
    <text evidence="8">Belongs to the binding-protein-dependent transport system permease family. LivHM subfamily.</text>
</comment>
<feature type="transmembrane region" description="Helical" evidence="9">
    <location>
        <begin position="43"/>
        <end position="69"/>
    </location>
</feature>
<accession>A0A512NPW9</accession>
<reference evidence="10 11" key="1">
    <citation type="submission" date="2019-07" db="EMBL/GenBank/DDBJ databases">
        <title>Whole genome shotgun sequence of Reyranella soli NBRC 108950.</title>
        <authorList>
            <person name="Hosoyama A."/>
            <person name="Uohara A."/>
            <person name="Ohji S."/>
            <person name="Ichikawa N."/>
        </authorList>
    </citation>
    <scope>NUCLEOTIDE SEQUENCE [LARGE SCALE GENOMIC DNA]</scope>
    <source>
        <strain evidence="10 11">NBRC 108950</strain>
    </source>
</reference>